<evidence type="ECO:0000256" key="2">
    <source>
        <dbReference type="ARBA" id="ARBA00012829"/>
    </source>
</evidence>
<accession>A0AAU8HWR4</accession>
<evidence type="ECO:0000256" key="6">
    <source>
        <dbReference type="ARBA" id="ARBA00022917"/>
    </source>
</evidence>
<dbReference type="Gene3D" id="3.30.930.10">
    <property type="entry name" value="Bira Bifunctional Protein, Domain 2"/>
    <property type="match status" value="1"/>
</dbReference>
<name>A0AAU8HWR4_9FIRM</name>
<dbReference type="GO" id="GO:0005829">
    <property type="term" value="C:cytosol"/>
    <property type="evidence" value="ECO:0007669"/>
    <property type="project" value="TreeGrafter"/>
</dbReference>
<sequence length="259" mass="29987">MINLSHNLEQVFHNQGFQRQPQYNEERSSYLLHPQLFFNIPNQKTYSLYHFDSLINKWELNHGPKNHELITRTSFTSITSFSTFDFSPCRFYKQCLEEIGLKIKASNLLFNPTDLSQPVIGVHSHGWEVVLNGRYIGEVAIIDKLGGTSVSPGLAFYFDLSSLHVLLGETPSPSYQTDRELTMYLHKHSSKDMLYDLFDIYLSEASYALKNKLRYTAFNFLVKSILVYEFLIIRGTVSITEKIGYNKKFTELLQACIQE</sequence>
<evidence type="ECO:0000256" key="7">
    <source>
        <dbReference type="ARBA" id="ARBA00023146"/>
    </source>
</evidence>
<keyword evidence="5" id="KW-0067">ATP-binding</keyword>
<dbReference type="InterPro" id="IPR002310">
    <property type="entry name" value="Gly-tRNA_ligase_asu"/>
</dbReference>
<dbReference type="InterPro" id="IPR006194">
    <property type="entry name" value="Gly-tRNA-synth_heterodimer"/>
</dbReference>
<dbReference type="GO" id="GO:0140096">
    <property type="term" value="F:catalytic activity, acting on a protein"/>
    <property type="evidence" value="ECO:0007669"/>
    <property type="project" value="UniProtKB-ARBA"/>
</dbReference>
<dbReference type="GO" id="GO:0004820">
    <property type="term" value="F:glycine-tRNA ligase activity"/>
    <property type="evidence" value="ECO:0007669"/>
    <property type="project" value="UniProtKB-EC"/>
</dbReference>
<proteinExistence type="inferred from homology"/>
<dbReference type="GO" id="GO:0005524">
    <property type="term" value="F:ATP binding"/>
    <property type="evidence" value="ECO:0007669"/>
    <property type="project" value="UniProtKB-KW"/>
</dbReference>
<dbReference type="RefSeq" id="WP_353894363.1">
    <property type="nucleotide sequence ID" value="NZ_CP159485.1"/>
</dbReference>
<keyword evidence="3 9" id="KW-0436">Ligase</keyword>
<dbReference type="PANTHER" id="PTHR30075:SF2">
    <property type="entry name" value="GLYCINE--TRNA LIGASE, CHLOROPLASTIC_MITOCHONDRIAL 2"/>
    <property type="match status" value="1"/>
</dbReference>
<dbReference type="Gene3D" id="1.20.58.180">
    <property type="entry name" value="Class II aaRS and biotin synthetases, domain 2"/>
    <property type="match status" value="1"/>
</dbReference>
<dbReference type="GO" id="GO:0016740">
    <property type="term" value="F:transferase activity"/>
    <property type="evidence" value="ECO:0007669"/>
    <property type="project" value="UniProtKB-ARBA"/>
</dbReference>
<dbReference type="InterPro" id="IPR045864">
    <property type="entry name" value="aa-tRNA-synth_II/BPL/LPL"/>
</dbReference>
<keyword evidence="4" id="KW-0547">Nucleotide-binding</keyword>
<evidence type="ECO:0000256" key="8">
    <source>
        <dbReference type="ARBA" id="ARBA00047937"/>
    </source>
</evidence>
<dbReference type="AlphaFoldDB" id="A0AAU8HWR4"/>
<dbReference type="PANTHER" id="PTHR30075">
    <property type="entry name" value="GLYCYL-TRNA SYNTHETASE"/>
    <property type="match status" value="1"/>
</dbReference>
<protein>
    <recommendedName>
        <fullName evidence="2">glycine--tRNA ligase</fullName>
        <ecNumber evidence="2">6.1.1.14</ecNumber>
    </recommendedName>
</protein>
<dbReference type="Pfam" id="PF02091">
    <property type="entry name" value="tRNA-synt_2e"/>
    <property type="match status" value="1"/>
</dbReference>
<dbReference type="GO" id="GO:0006426">
    <property type="term" value="P:glycyl-tRNA aminoacylation"/>
    <property type="evidence" value="ECO:0007669"/>
    <property type="project" value="InterPro"/>
</dbReference>
<dbReference type="SUPFAM" id="SSF55681">
    <property type="entry name" value="Class II aaRS and biotin synthetases"/>
    <property type="match status" value="1"/>
</dbReference>
<reference evidence="9" key="2">
    <citation type="submission" date="2024-06" db="EMBL/GenBank/DDBJ databases">
        <authorList>
            <person name="Petrova K.O."/>
            <person name="Toshchakov S.V."/>
            <person name="Boltjanskaja Y.V."/>
            <person name="Kevbrin V.V."/>
        </authorList>
    </citation>
    <scope>NUCLEOTIDE SEQUENCE</scope>
    <source>
        <strain evidence="9">Z-710</strain>
    </source>
</reference>
<keyword evidence="7" id="KW-0030">Aminoacyl-tRNA synthetase</keyword>
<evidence type="ECO:0000256" key="3">
    <source>
        <dbReference type="ARBA" id="ARBA00022598"/>
    </source>
</evidence>
<comment type="catalytic activity">
    <reaction evidence="8">
        <text>tRNA(Gly) + glycine + ATP = glycyl-tRNA(Gly) + AMP + diphosphate</text>
        <dbReference type="Rhea" id="RHEA:16013"/>
        <dbReference type="Rhea" id="RHEA-COMP:9664"/>
        <dbReference type="Rhea" id="RHEA-COMP:9683"/>
        <dbReference type="ChEBI" id="CHEBI:30616"/>
        <dbReference type="ChEBI" id="CHEBI:33019"/>
        <dbReference type="ChEBI" id="CHEBI:57305"/>
        <dbReference type="ChEBI" id="CHEBI:78442"/>
        <dbReference type="ChEBI" id="CHEBI:78522"/>
        <dbReference type="ChEBI" id="CHEBI:456215"/>
        <dbReference type="EC" id="6.1.1.14"/>
    </reaction>
</comment>
<organism evidence="9">
    <name type="scientific">Proteinivorax hydrogeniformans</name>
    <dbReference type="NCBI Taxonomy" id="1826727"/>
    <lineage>
        <taxon>Bacteria</taxon>
        <taxon>Bacillati</taxon>
        <taxon>Bacillota</taxon>
        <taxon>Clostridia</taxon>
        <taxon>Eubacteriales</taxon>
        <taxon>Proteinivoracaceae</taxon>
        <taxon>Proteinivorax</taxon>
    </lineage>
</organism>
<dbReference type="EMBL" id="CP159485">
    <property type="protein sequence ID" value="XCI29816.1"/>
    <property type="molecule type" value="Genomic_DNA"/>
</dbReference>
<evidence type="ECO:0000256" key="4">
    <source>
        <dbReference type="ARBA" id="ARBA00022741"/>
    </source>
</evidence>
<evidence type="ECO:0000313" key="9">
    <source>
        <dbReference type="EMBL" id="XCI29816.1"/>
    </source>
</evidence>
<reference evidence="9" key="1">
    <citation type="journal article" date="2018" name="Antonie Van Leeuwenhoek">
        <title>Proteinivorax hydrogeniformans sp. nov., an anaerobic, haloalkaliphilic bacterium fermenting proteinaceous compounds with high hydrogen production.</title>
        <authorList>
            <person name="Boltyanskaya Y."/>
            <person name="Detkova E."/>
            <person name="Pimenov N."/>
            <person name="Kevbrin V."/>
        </authorList>
    </citation>
    <scope>NUCLEOTIDE SEQUENCE</scope>
    <source>
        <strain evidence="9">Z-710</strain>
    </source>
</reference>
<dbReference type="EC" id="6.1.1.14" evidence="2"/>
<keyword evidence="6" id="KW-0648">Protein biosynthesis</keyword>
<evidence type="ECO:0000256" key="1">
    <source>
        <dbReference type="ARBA" id="ARBA00008226"/>
    </source>
</evidence>
<evidence type="ECO:0000256" key="5">
    <source>
        <dbReference type="ARBA" id="ARBA00022840"/>
    </source>
</evidence>
<gene>
    <name evidence="9" type="ORF">PRVXH_001160</name>
</gene>
<comment type="similarity">
    <text evidence="1">Belongs to the class-II aminoacyl-tRNA synthetase family.</text>
</comment>